<evidence type="ECO:0000313" key="2">
    <source>
        <dbReference type="Proteomes" id="UP000410492"/>
    </source>
</evidence>
<name>A0A653DJ57_CALMS</name>
<evidence type="ECO:0000313" key="1">
    <source>
        <dbReference type="EMBL" id="VEN59887.1"/>
    </source>
</evidence>
<proteinExistence type="predicted"/>
<protein>
    <submittedName>
        <fullName evidence="1">Uncharacterized protein</fullName>
    </submittedName>
</protein>
<reference evidence="1 2" key="1">
    <citation type="submission" date="2019-01" db="EMBL/GenBank/DDBJ databases">
        <authorList>
            <person name="Sayadi A."/>
        </authorList>
    </citation>
    <scope>NUCLEOTIDE SEQUENCE [LARGE SCALE GENOMIC DNA]</scope>
</reference>
<dbReference type="Proteomes" id="UP000410492">
    <property type="component" value="Unassembled WGS sequence"/>
</dbReference>
<sequence length="72" mass="8310">MRARTAFLTTQETEPAHFGSFRDVMVTPYFSKLCHDNTCLLNAPSNLIFTATRFADQRTEVHKTLNYFTTAY</sequence>
<keyword evidence="2" id="KW-1185">Reference proteome</keyword>
<gene>
    <name evidence="1" type="ORF">CALMAC_LOCUS17743</name>
</gene>
<dbReference type="AlphaFoldDB" id="A0A653DJ57"/>
<accession>A0A653DJ57</accession>
<organism evidence="1 2">
    <name type="scientific">Callosobruchus maculatus</name>
    <name type="common">Southern cowpea weevil</name>
    <name type="synonym">Pulse bruchid</name>
    <dbReference type="NCBI Taxonomy" id="64391"/>
    <lineage>
        <taxon>Eukaryota</taxon>
        <taxon>Metazoa</taxon>
        <taxon>Ecdysozoa</taxon>
        <taxon>Arthropoda</taxon>
        <taxon>Hexapoda</taxon>
        <taxon>Insecta</taxon>
        <taxon>Pterygota</taxon>
        <taxon>Neoptera</taxon>
        <taxon>Endopterygota</taxon>
        <taxon>Coleoptera</taxon>
        <taxon>Polyphaga</taxon>
        <taxon>Cucujiformia</taxon>
        <taxon>Chrysomeloidea</taxon>
        <taxon>Chrysomelidae</taxon>
        <taxon>Bruchinae</taxon>
        <taxon>Bruchini</taxon>
        <taxon>Callosobruchus</taxon>
    </lineage>
</organism>
<dbReference type="EMBL" id="CAACVG010012201">
    <property type="protein sequence ID" value="VEN59887.1"/>
    <property type="molecule type" value="Genomic_DNA"/>
</dbReference>